<evidence type="ECO:0000256" key="9">
    <source>
        <dbReference type="RuleBase" id="RU362011"/>
    </source>
</evidence>
<keyword evidence="4 9" id="KW-0812">Transmembrane</keyword>
<feature type="transmembrane region" description="Helical" evidence="9">
    <location>
        <begin position="400"/>
        <end position="421"/>
    </location>
</feature>
<evidence type="ECO:0000313" key="11">
    <source>
        <dbReference type="EMBL" id="SFU46336.1"/>
    </source>
</evidence>
<dbReference type="STRING" id="155865.SAMN05216515_10728"/>
<dbReference type="EMBL" id="FPBT01000006">
    <property type="protein sequence ID" value="SFU46336.1"/>
    <property type="molecule type" value="Genomic_DNA"/>
</dbReference>
<accession>A0A1I7GDJ9</accession>
<dbReference type="AlphaFoldDB" id="A0A1I7GDJ9"/>
<dbReference type="GO" id="GO:0005886">
    <property type="term" value="C:plasma membrane"/>
    <property type="evidence" value="ECO:0007669"/>
    <property type="project" value="UniProtKB-SubCell"/>
</dbReference>
<dbReference type="PANTHER" id="PTHR43773">
    <property type="entry name" value="MAGNESIUM TRANSPORTER MGTE"/>
    <property type="match status" value="1"/>
</dbReference>
<dbReference type="GO" id="GO:0046872">
    <property type="term" value="F:metal ion binding"/>
    <property type="evidence" value="ECO:0007669"/>
    <property type="project" value="UniProtKB-KW"/>
</dbReference>
<evidence type="ECO:0000313" key="12">
    <source>
        <dbReference type="Proteomes" id="UP000198817"/>
    </source>
</evidence>
<keyword evidence="6 9" id="KW-1133">Transmembrane helix</keyword>
<feature type="transmembrane region" description="Helical" evidence="9">
    <location>
        <begin position="300"/>
        <end position="320"/>
    </location>
</feature>
<keyword evidence="12" id="KW-1185">Reference proteome</keyword>
<dbReference type="SUPFAM" id="SSF161093">
    <property type="entry name" value="MgtE membrane domain-like"/>
    <property type="match status" value="1"/>
</dbReference>
<dbReference type="Pfam" id="PF00571">
    <property type="entry name" value="CBS"/>
    <property type="match status" value="2"/>
</dbReference>
<organism evidence="11 12">
    <name type="scientific">Eubacterium pyruvativorans</name>
    <dbReference type="NCBI Taxonomy" id="155865"/>
    <lineage>
        <taxon>Bacteria</taxon>
        <taxon>Bacillati</taxon>
        <taxon>Bacillota</taxon>
        <taxon>Clostridia</taxon>
        <taxon>Eubacteriales</taxon>
        <taxon>Eubacteriaceae</taxon>
        <taxon>Eubacterium</taxon>
    </lineage>
</organism>
<evidence type="ECO:0000256" key="2">
    <source>
        <dbReference type="ARBA" id="ARBA00009749"/>
    </source>
</evidence>
<dbReference type="InterPro" id="IPR006667">
    <property type="entry name" value="SLC41_membr_dom"/>
</dbReference>
<dbReference type="NCBIfam" id="TIGR00400">
    <property type="entry name" value="mgtE"/>
    <property type="match status" value="1"/>
</dbReference>
<gene>
    <name evidence="11" type="ORF">SAMN05216508_10628</name>
</gene>
<dbReference type="SMART" id="SM00116">
    <property type="entry name" value="CBS"/>
    <property type="match status" value="1"/>
</dbReference>
<dbReference type="Gene3D" id="1.25.60.10">
    <property type="entry name" value="MgtE N-terminal domain-like"/>
    <property type="match status" value="1"/>
</dbReference>
<dbReference type="InterPro" id="IPR006669">
    <property type="entry name" value="MgtE_transporter"/>
</dbReference>
<dbReference type="GO" id="GO:0015095">
    <property type="term" value="F:magnesium ion transmembrane transporter activity"/>
    <property type="evidence" value="ECO:0007669"/>
    <property type="project" value="UniProtKB-UniRule"/>
</dbReference>
<evidence type="ECO:0000259" key="10">
    <source>
        <dbReference type="PROSITE" id="PS51371"/>
    </source>
</evidence>
<dbReference type="Proteomes" id="UP000198817">
    <property type="component" value="Unassembled WGS sequence"/>
</dbReference>
<dbReference type="InterPro" id="IPR006668">
    <property type="entry name" value="Mg_transptr_MgtE_intracell_dom"/>
</dbReference>
<evidence type="ECO:0000256" key="5">
    <source>
        <dbReference type="ARBA" id="ARBA00022842"/>
    </source>
</evidence>
<evidence type="ECO:0000256" key="6">
    <source>
        <dbReference type="ARBA" id="ARBA00022989"/>
    </source>
</evidence>
<keyword evidence="8" id="KW-0129">CBS domain</keyword>
<comment type="function">
    <text evidence="9">Acts as a magnesium transporter.</text>
</comment>
<dbReference type="InterPro" id="IPR038076">
    <property type="entry name" value="MgtE_N_sf"/>
</dbReference>
<name>A0A1I7GDJ9_9FIRM</name>
<dbReference type="OrthoDB" id="9790355at2"/>
<proteinExistence type="inferred from homology"/>
<evidence type="ECO:0000256" key="1">
    <source>
        <dbReference type="ARBA" id="ARBA00004141"/>
    </source>
</evidence>
<dbReference type="InterPro" id="IPR036739">
    <property type="entry name" value="SLC41_membr_dom_sf"/>
</dbReference>
<comment type="subunit">
    <text evidence="9">Homodimer.</text>
</comment>
<dbReference type="GeneID" id="78354436"/>
<keyword evidence="7 9" id="KW-0472">Membrane</keyword>
<dbReference type="Gene3D" id="1.10.357.20">
    <property type="entry name" value="SLC41 divalent cation transporters, integral membrane domain"/>
    <property type="match status" value="1"/>
</dbReference>
<dbReference type="Gene3D" id="3.10.580.10">
    <property type="entry name" value="CBS-domain"/>
    <property type="match status" value="1"/>
</dbReference>
<dbReference type="SUPFAM" id="SSF158791">
    <property type="entry name" value="MgtE N-terminal domain-like"/>
    <property type="match status" value="1"/>
</dbReference>
<protein>
    <recommendedName>
        <fullName evidence="9">Magnesium transporter MgtE</fullName>
    </recommendedName>
</protein>
<sequence>MENAEWNRDELLKQSTDLILEYLEQKKYFMARDELMKYNAADIAEMLEEVSDEASLRMTVILFRLLPKDVSVDVFSYMSSDGQVDIVSEITDKETQFIVDELDFDDKIDILEELPANLVNRILEKTPRSERHLINTFLNYPDNSAGSLMTPEFVSLKKDWTVREAMEHIKEVGTDAETIYTCYVRDNAWKLIGIVPLSTLVVTNSDTKINEVMRTEFVCEYVDTDQEEVSDDFQKYDLIAIPVVDKEYRLVGIITVDDILDVMEDEATEDIERMNGVIDLDNSDSDYLDISVIQHAKNRLPWLLVLMIAYIFTGMIVTNFENALSSMIALVTYMPMLMGTGGNCGSQAATLIIRGLATGEVELDDWMRIMWKELRIGVVVGVVLSAVNFLRVTIIDGQSAIVAVTVCTSLLFIVMIAKLIGSMIPLIVKGIHLDPALVANPAISSVSDAIALSIYFVMAGLFLHV</sequence>
<comment type="caution">
    <text evidence="9">Lacks conserved residue(s) required for the propagation of feature annotation.</text>
</comment>
<dbReference type="InterPro" id="IPR046342">
    <property type="entry name" value="CBS_dom_sf"/>
</dbReference>
<keyword evidence="9" id="KW-0479">Metal-binding</keyword>
<evidence type="ECO:0000256" key="4">
    <source>
        <dbReference type="ARBA" id="ARBA00022692"/>
    </source>
</evidence>
<keyword evidence="5 9" id="KW-0460">Magnesium</keyword>
<evidence type="ECO:0000256" key="3">
    <source>
        <dbReference type="ARBA" id="ARBA00022448"/>
    </source>
</evidence>
<keyword evidence="9" id="KW-1003">Cell membrane</keyword>
<evidence type="ECO:0000256" key="7">
    <source>
        <dbReference type="ARBA" id="ARBA00023136"/>
    </source>
</evidence>
<feature type="transmembrane region" description="Helical" evidence="9">
    <location>
        <begin position="442"/>
        <end position="463"/>
    </location>
</feature>
<evidence type="ECO:0000256" key="8">
    <source>
        <dbReference type="PROSITE-ProRule" id="PRU00703"/>
    </source>
</evidence>
<comment type="subcellular location">
    <subcellularLocation>
        <location evidence="9">Cell membrane</location>
        <topology evidence="9">Multi-pass membrane protein</topology>
    </subcellularLocation>
    <subcellularLocation>
        <location evidence="1">Membrane</location>
        <topology evidence="1">Multi-pass membrane protein</topology>
    </subcellularLocation>
</comment>
<dbReference type="Pfam" id="PF03448">
    <property type="entry name" value="MgtE_N"/>
    <property type="match status" value="1"/>
</dbReference>
<feature type="transmembrane region" description="Helical" evidence="9">
    <location>
        <begin position="376"/>
        <end position="394"/>
    </location>
</feature>
<dbReference type="RefSeq" id="WP_090163105.1">
    <property type="nucleotide sequence ID" value="NZ_CACVNK010000003.1"/>
</dbReference>
<keyword evidence="3 9" id="KW-0813">Transport</keyword>
<comment type="similarity">
    <text evidence="2 9">Belongs to the SLC41A transporter family.</text>
</comment>
<dbReference type="SMART" id="SM00924">
    <property type="entry name" value="MgtE_N"/>
    <property type="match status" value="1"/>
</dbReference>
<dbReference type="CDD" id="cd04606">
    <property type="entry name" value="CBS_pair_Mg_transporter"/>
    <property type="match status" value="1"/>
</dbReference>
<dbReference type="PROSITE" id="PS51371">
    <property type="entry name" value="CBS"/>
    <property type="match status" value="1"/>
</dbReference>
<dbReference type="PANTHER" id="PTHR43773:SF1">
    <property type="entry name" value="MAGNESIUM TRANSPORTER MGTE"/>
    <property type="match status" value="1"/>
</dbReference>
<dbReference type="SUPFAM" id="SSF54631">
    <property type="entry name" value="CBS-domain pair"/>
    <property type="match status" value="1"/>
</dbReference>
<dbReference type="Pfam" id="PF01769">
    <property type="entry name" value="MgtE"/>
    <property type="match status" value="1"/>
</dbReference>
<reference evidence="11 12" key="1">
    <citation type="submission" date="2016-10" db="EMBL/GenBank/DDBJ databases">
        <authorList>
            <person name="de Groot N.N."/>
        </authorList>
    </citation>
    <scope>NUCLEOTIDE SEQUENCE [LARGE SCALE GENOMIC DNA]</scope>
    <source>
        <strain evidence="11 12">KHGC13</strain>
    </source>
</reference>
<feature type="domain" description="CBS" evidence="10">
    <location>
        <begin position="213"/>
        <end position="269"/>
    </location>
</feature>
<dbReference type="InterPro" id="IPR000644">
    <property type="entry name" value="CBS_dom"/>
</dbReference>